<dbReference type="AlphaFoldDB" id="A0A0F5FGI3"/>
<dbReference type="Gene3D" id="3.40.190.290">
    <property type="match status" value="1"/>
</dbReference>
<dbReference type="PROSITE" id="PS50931">
    <property type="entry name" value="HTH_LYSR"/>
    <property type="match status" value="1"/>
</dbReference>
<comment type="similarity">
    <text evidence="1">Belongs to the LysR transcriptional regulatory family.</text>
</comment>
<keyword evidence="7" id="KW-1185">Reference proteome</keyword>
<sequence length="304" mass="33776">MNREPHWALWRSFAAVVEQGSLSGAARTIGLSQPTIGRHIETLEADLGLALFERSLTGLKPNAAALRLYEPVKKARSSLAEATILAEGAQHEEVGTVRITASVMMSNYTLPLILTDIRRLYPQIAIEIIPSDSAENLLMREADIAIRMFRPTQLELVTRFLGNIPLVAIAHQSYLERRGMPQGISDLWTHDLIGFDRSDAMIRHAQTLGFDLSRDNFILRSDDQAHLWELIRAGLGIGFGQLNLARRTEGLVVLPIDMQIKPLPVWLTTHRELFTSHRIRAIYDAVAAGLDAYINGATASSSPR</sequence>
<protein>
    <recommendedName>
        <fullName evidence="5">HTH lysR-type domain-containing protein</fullName>
    </recommendedName>
</protein>
<dbReference type="InterPro" id="IPR036388">
    <property type="entry name" value="WH-like_DNA-bd_sf"/>
</dbReference>
<dbReference type="SUPFAM" id="SSF53850">
    <property type="entry name" value="Periplasmic binding protein-like II"/>
    <property type="match status" value="1"/>
</dbReference>
<gene>
    <name evidence="6" type="ORF">VE26_13425</name>
</gene>
<evidence type="ECO:0000256" key="3">
    <source>
        <dbReference type="ARBA" id="ARBA00023125"/>
    </source>
</evidence>
<dbReference type="STRING" id="429727.VE26_13425"/>
<dbReference type="PANTHER" id="PTHR30537:SF3">
    <property type="entry name" value="TRANSCRIPTIONAL REGULATORY PROTEIN"/>
    <property type="match status" value="1"/>
</dbReference>
<evidence type="ECO:0000313" key="7">
    <source>
        <dbReference type="Proteomes" id="UP000033649"/>
    </source>
</evidence>
<reference evidence="6 7" key="1">
    <citation type="submission" date="2015-03" db="EMBL/GenBank/DDBJ databases">
        <authorList>
            <person name="Hassan Y."/>
            <person name="Lepp D."/>
            <person name="Li X.-Z."/>
            <person name="Zhou T."/>
        </authorList>
    </citation>
    <scope>NUCLEOTIDE SEQUENCE [LARGE SCALE GENOMIC DNA]</scope>
    <source>
        <strain evidence="6 7">IPL18</strain>
    </source>
</reference>
<proteinExistence type="inferred from homology"/>
<dbReference type="CDD" id="cd05466">
    <property type="entry name" value="PBP2_LTTR_substrate"/>
    <property type="match status" value="1"/>
</dbReference>
<dbReference type="PRINTS" id="PR00039">
    <property type="entry name" value="HTHLYSR"/>
</dbReference>
<keyword evidence="3" id="KW-0238">DNA-binding</keyword>
<dbReference type="EMBL" id="JZEY01000061">
    <property type="protein sequence ID" value="KKB07675.1"/>
    <property type="molecule type" value="Genomic_DNA"/>
</dbReference>
<dbReference type="InterPro" id="IPR000847">
    <property type="entry name" value="LysR_HTH_N"/>
</dbReference>
<comment type="caution">
    <text evidence="6">The sequence shown here is derived from an EMBL/GenBank/DDBJ whole genome shotgun (WGS) entry which is preliminary data.</text>
</comment>
<evidence type="ECO:0000256" key="1">
    <source>
        <dbReference type="ARBA" id="ARBA00009437"/>
    </source>
</evidence>
<evidence type="ECO:0000313" key="6">
    <source>
        <dbReference type="EMBL" id="KKB07675.1"/>
    </source>
</evidence>
<keyword evidence="2" id="KW-0805">Transcription regulation</keyword>
<dbReference type="GO" id="GO:0006351">
    <property type="term" value="P:DNA-templated transcription"/>
    <property type="evidence" value="ECO:0007669"/>
    <property type="project" value="TreeGrafter"/>
</dbReference>
<dbReference type="GO" id="GO:0043565">
    <property type="term" value="F:sequence-specific DNA binding"/>
    <property type="evidence" value="ECO:0007669"/>
    <property type="project" value="TreeGrafter"/>
</dbReference>
<evidence type="ECO:0000256" key="2">
    <source>
        <dbReference type="ARBA" id="ARBA00023015"/>
    </source>
</evidence>
<keyword evidence="4" id="KW-0804">Transcription</keyword>
<dbReference type="Gene3D" id="1.10.10.10">
    <property type="entry name" value="Winged helix-like DNA-binding domain superfamily/Winged helix DNA-binding domain"/>
    <property type="match status" value="1"/>
</dbReference>
<dbReference type="OrthoDB" id="7624726at2"/>
<dbReference type="Proteomes" id="UP000033649">
    <property type="component" value="Unassembled WGS sequence"/>
</dbReference>
<dbReference type="InterPro" id="IPR058163">
    <property type="entry name" value="LysR-type_TF_proteobact-type"/>
</dbReference>
<dbReference type="RefSeq" id="WP_046105705.1">
    <property type="nucleotide sequence ID" value="NZ_JZEY01000061.1"/>
</dbReference>
<feature type="domain" description="HTH lysR-type" evidence="5">
    <location>
        <begin position="1"/>
        <end position="62"/>
    </location>
</feature>
<dbReference type="Pfam" id="PF03466">
    <property type="entry name" value="LysR_substrate"/>
    <property type="match status" value="1"/>
</dbReference>
<evidence type="ECO:0000256" key="4">
    <source>
        <dbReference type="ARBA" id="ARBA00023163"/>
    </source>
</evidence>
<dbReference type="SUPFAM" id="SSF46785">
    <property type="entry name" value="Winged helix' DNA-binding domain"/>
    <property type="match status" value="1"/>
</dbReference>
<organism evidence="6 7">
    <name type="scientific">Devosia chinhatensis</name>
    <dbReference type="NCBI Taxonomy" id="429727"/>
    <lineage>
        <taxon>Bacteria</taxon>
        <taxon>Pseudomonadati</taxon>
        <taxon>Pseudomonadota</taxon>
        <taxon>Alphaproteobacteria</taxon>
        <taxon>Hyphomicrobiales</taxon>
        <taxon>Devosiaceae</taxon>
        <taxon>Devosia</taxon>
    </lineage>
</organism>
<accession>A0A0F5FGI3</accession>
<dbReference type="InterPro" id="IPR036390">
    <property type="entry name" value="WH_DNA-bd_sf"/>
</dbReference>
<dbReference type="PATRIC" id="fig|429727.3.peg.2751"/>
<dbReference type="GO" id="GO:0003700">
    <property type="term" value="F:DNA-binding transcription factor activity"/>
    <property type="evidence" value="ECO:0007669"/>
    <property type="project" value="InterPro"/>
</dbReference>
<dbReference type="PANTHER" id="PTHR30537">
    <property type="entry name" value="HTH-TYPE TRANSCRIPTIONAL REGULATOR"/>
    <property type="match status" value="1"/>
</dbReference>
<dbReference type="Pfam" id="PF00126">
    <property type="entry name" value="HTH_1"/>
    <property type="match status" value="1"/>
</dbReference>
<evidence type="ECO:0000259" key="5">
    <source>
        <dbReference type="PROSITE" id="PS50931"/>
    </source>
</evidence>
<dbReference type="InterPro" id="IPR005119">
    <property type="entry name" value="LysR_subst-bd"/>
</dbReference>
<name>A0A0F5FGI3_9HYPH</name>